<dbReference type="SUPFAM" id="SSF46955">
    <property type="entry name" value="Putative DNA-binding domain"/>
    <property type="match status" value="1"/>
</dbReference>
<dbReference type="InterPro" id="IPR009061">
    <property type="entry name" value="DNA-bd_dom_put_sf"/>
</dbReference>
<proteinExistence type="predicted"/>
<dbReference type="AlphaFoldDB" id="A0A6C2YMZ4"/>
<reference evidence="2" key="1">
    <citation type="submission" date="2019-04" db="EMBL/GenBank/DDBJ databases">
        <authorList>
            <consortium name="Science for Life Laboratories"/>
        </authorList>
    </citation>
    <scope>NUCLEOTIDE SEQUENCE</scope>
    <source>
        <strain evidence="2">MBLW1</strain>
    </source>
</reference>
<feature type="domain" description="Helix-turn-helix" evidence="1">
    <location>
        <begin position="21"/>
        <end position="66"/>
    </location>
</feature>
<sequence length="77" mass="8565">MNAGILKEKPAVIVPLALHPCEAAKAMGISERLLWEQTKNGSVPHVRIGSRIVYPVKELTDWLTKKTQSNVVEESEQ</sequence>
<dbReference type="EMBL" id="LR593887">
    <property type="protein sequence ID" value="VTS03028.1"/>
    <property type="molecule type" value="Genomic_DNA"/>
</dbReference>
<dbReference type="EMBL" id="LR586016">
    <property type="protein sequence ID" value="VIP02980.1"/>
    <property type="molecule type" value="Genomic_DNA"/>
</dbReference>
<dbReference type="Proteomes" id="UP000464378">
    <property type="component" value="Chromosome"/>
</dbReference>
<organism evidence="2">
    <name type="scientific">Tuwongella immobilis</name>
    <dbReference type="NCBI Taxonomy" id="692036"/>
    <lineage>
        <taxon>Bacteria</taxon>
        <taxon>Pseudomonadati</taxon>
        <taxon>Planctomycetota</taxon>
        <taxon>Planctomycetia</taxon>
        <taxon>Gemmatales</taxon>
        <taxon>Gemmataceae</taxon>
        <taxon>Tuwongella</taxon>
    </lineage>
</organism>
<dbReference type="InterPro" id="IPR041657">
    <property type="entry name" value="HTH_17"/>
</dbReference>
<dbReference type="KEGG" id="tim:GMBLW1_09800"/>
<accession>A0A6C2YMZ4</accession>
<keyword evidence="3" id="KW-1185">Reference proteome</keyword>
<gene>
    <name evidence="2" type="ORF">GMBLW1_09800</name>
</gene>
<evidence type="ECO:0000259" key="1">
    <source>
        <dbReference type="Pfam" id="PF12728"/>
    </source>
</evidence>
<evidence type="ECO:0000313" key="2">
    <source>
        <dbReference type="EMBL" id="VIP02980.1"/>
    </source>
</evidence>
<dbReference type="RefSeq" id="WP_162658097.1">
    <property type="nucleotide sequence ID" value="NZ_LR593887.1"/>
</dbReference>
<dbReference type="InParanoid" id="A0A6C2YMZ4"/>
<dbReference type="Pfam" id="PF12728">
    <property type="entry name" value="HTH_17"/>
    <property type="match status" value="1"/>
</dbReference>
<name>A0A6C2YMZ4_9BACT</name>
<protein>
    <recommendedName>
        <fullName evidence="1">Helix-turn-helix domain-containing protein</fullName>
    </recommendedName>
</protein>
<evidence type="ECO:0000313" key="3">
    <source>
        <dbReference type="Proteomes" id="UP000464378"/>
    </source>
</evidence>